<organism evidence="7 8">
    <name type="scientific">Chrysochromulina tobinii</name>
    <dbReference type="NCBI Taxonomy" id="1460289"/>
    <lineage>
        <taxon>Eukaryota</taxon>
        <taxon>Haptista</taxon>
        <taxon>Haptophyta</taxon>
        <taxon>Prymnesiophyceae</taxon>
        <taxon>Prymnesiales</taxon>
        <taxon>Chrysochromulinaceae</taxon>
        <taxon>Chrysochromulina</taxon>
    </lineage>
</organism>
<accession>A0A0M0J7V7</accession>
<evidence type="ECO:0000256" key="1">
    <source>
        <dbReference type="ARBA" id="ARBA00004141"/>
    </source>
</evidence>
<sequence>MSSRSSGRELEQVQTRDAELEASAPTRGLFDESALKPAAAGELGGLWSAEARVRTLCVALLCMQYAAYALLRRYSTGILKEPWSAASVLGAGEAIKFGVSLFNIGMWPGASEAPQGSLSERMCSLILDSGKMAVPAFIYLAMNFLGFVSLSRVDAGTFAIVQQSKVFFTAALQRLMLGRTLSVPKWGILTTLVLGVCLISLESQPSRACAGGSAETAAAAASLSAWSSSAYAVGVAAVFTDSALSGFATVYFEKMLKTTRLTVWDRNLQLAFWSMLIYLPWALYDNPSEPFFGWSAVTAVLALLGALGGILVALVIKHADGLAKNLATASSIVLTTGASHLLFSGPMSAEIILGCLVVVISGFTYQKVE</sequence>
<keyword evidence="2 6" id="KW-0812">Transmembrane</keyword>
<dbReference type="Proteomes" id="UP000037460">
    <property type="component" value="Unassembled WGS sequence"/>
</dbReference>
<dbReference type="PANTHER" id="PTHR10231">
    <property type="entry name" value="NUCLEOTIDE-SUGAR TRANSMEMBRANE TRANSPORTER"/>
    <property type="match status" value="1"/>
</dbReference>
<proteinExistence type="predicted"/>
<feature type="transmembrane region" description="Helical" evidence="6">
    <location>
        <begin position="290"/>
        <end position="314"/>
    </location>
</feature>
<dbReference type="EMBL" id="JWZX01003288">
    <property type="protein sequence ID" value="KOO22313.1"/>
    <property type="molecule type" value="Genomic_DNA"/>
</dbReference>
<feature type="transmembrane region" description="Helical" evidence="6">
    <location>
        <begin position="264"/>
        <end position="284"/>
    </location>
</feature>
<evidence type="ECO:0000313" key="7">
    <source>
        <dbReference type="EMBL" id="KOO22313.1"/>
    </source>
</evidence>
<feature type="transmembrane region" description="Helical" evidence="6">
    <location>
        <begin position="349"/>
        <end position="365"/>
    </location>
</feature>
<keyword evidence="3 6" id="KW-1133">Transmembrane helix</keyword>
<evidence type="ECO:0000313" key="8">
    <source>
        <dbReference type="Proteomes" id="UP000037460"/>
    </source>
</evidence>
<comment type="caution">
    <text evidence="7">The sequence shown here is derived from an EMBL/GenBank/DDBJ whole genome shotgun (WGS) entry which is preliminary data.</text>
</comment>
<dbReference type="Pfam" id="PF04142">
    <property type="entry name" value="Nuc_sug_transp"/>
    <property type="match status" value="1"/>
</dbReference>
<keyword evidence="8" id="KW-1185">Reference proteome</keyword>
<gene>
    <name evidence="7" type="ORF">Ctob_001360</name>
</gene>
<comment type="subcellular location">
    <subcellularLocation>
        <location evidence="1">Membrane</location>
        <topology evidence="1">Multi-pass membrane protein</topology>
    </subcellularLocation>
</comment>
<reference evidence="8" key="1">
    <citation type="journal article" date="2015" name="PLoS Genet.">
        <title>Genome Sequence and Transcriptome Analyses of Chrysochromulina tobin: Metabolic Tools for Enhanced Algal Fitness in the Prominent Order Prymnesiales (Haptophyceae).</title>
        <authorList>
            <person name="Hovde B.T."/>
            <person name="Deodato C.R."/>
            <person name="Hunsperger H.M."/>
            <person name="Ryken S.A."/>
            <person name="Yost W."/>
            <person name="Jha R.K."/>
            <person name="Patterson J."/>
            <person name="Monnat R.J. Jr."/>
            <person name="Barlow S.B."/>
            <person name="Starkenburg S.R."/>
            <person name="Cattolico R.A."/>
        </authorList>
    </citation>
    <scope>NUCLEOTIDE SEQUENCE</scope>
    <source>
        <strain evidence="8">CCMP291</strain>
    </source>
</reference>
<dbReference type="SUPFAM" id="SSF103481">
    <property type="entry name" value="Multidrug resistance efflux transporter EmrE"/>
    <property type="match status" value="1"/>
</dbReference>
<name>A0A0M0J7V7_9EUKA</name>
<evidence type="ECO:0000256" key="5">
    <source>
        <dbReference type="SAM" id="MobiDB-lite"/>
    </source>
</evidence>
<protein>
    <submittedName>
        <fullName evidence="7">Udp-n-acetylglucosamine</fullName>
    </submittedName>
</protein>
<keyword evidence="4 6" id="KW-0472">Membrane</keyword>
<feature type="region of interest" description="Disordered" evidence="5">
    <location>
        <begin position="1"/>
        <end position="21"/>
    </location>
</feature>
<dbReference type="NCBIfam" id="TIGR00803">
    <property type="entry name" value="nst"/>
    <property type="match status" value="1"/>
</dbReference>
<feature type="compositionally biased region" description="Basic and acidic residues" evidence="5">
    <location>
        <begin position="1"/>
        <end position="19"/>
    </location>
</feature>
<dbReference type="GO" id="GO:0015165">
    <property type="term" value="F:pyrimidine nucleotide-sugar transmembrane transporter activity"/>
    <property type="evidence" value="ECO:0007669"/>
    <property type="project" value="InterPro"/>
</dbReference>
<feature type="transmembrane region" description="Helical" evidence="6">
    <location>
        <begin position="137"/>
        <end position="161"/>
    </location>
</feature>
<dbReference type="InterPro" id="IPR007271">
    <property type="entry name" value="Nuc_sug_transpt"/>
</dbReference>
<dbReference type="GO" id="GO:0000139">
    <property type="term" value="C:Golgi membrane"/>
    <property type="evidence" value="ECO:0007669"/>
    <property type="project" value="InterPro"/>
</dbReference>
<evidence type="ECO:0000256" key="6">
    <source>
        <dbReference type="SAM" id="Phobius"/>
    </source>
</evidence>
<dbReference type="AlphaFoldDB" id="A0A0M0J7V7"/>
<evidence type="ECO:0000256" key="4">
    <source>
        <dbReference type="ARBA" id="ARBA00023136"/>
    </source>
</evidence>
<dbReference type="InterPro" id="IPR037185">
    <property type="entry name" value="EmrE-like"/>
</dbReference>
<evidence type="ECO:0000256" key="3">
    <source>
        <dbReference type="ARBA" id="ARBA00022989"/>
    </source>
</evidence>
<evidence type="ECO:0000256" key="2">
    <source>
        <dbReference type="ARBA" id="ARBA00022692"/>
    </source>
</evidence>
<dbReference type="OrthoDB" id="408493at2759"/>